<feature type="region of interest" description="Disordered" evidence="1">
    <location>
        <begin position="312"/>
        <end position="333"/>
    </location>
</feature>
<evidence type="ECO:0000313" key="2">
    <source>
        <dbReference type="EMBL" id="KAF9577391.1"/>
    </source>
</evidence>
<accession>A0A9P6KA58</accession>
<organism evidence="2 3">
    <name type="scientific">Lunasporangiospora selenospora</name>
    <dbReference type="NCBI Taxonomy" id="979761"/>
    <lineage>
        <taxon>Eukaryota</taxon>
        <taxon>Fungi</taxon>
        <taxon>Fungi incertae sedis</taxon>
        <taxon>Mucoromycota</taxon>
        <taxon>Mortierellomycotina</taxon>
        <taxon>Mortierellomycetes</taxon>
        <taxon>Mortierellales</taxon>
        <taxon>Mortierellaceae</taxon>
        <taxon>Lunasporangiospora</taxon>
    </lineage>
</organism>
<feature type="compositionally biased region" description="Polar residues" evidence="1">
    <location>
        <begin position="319"/>
        <end position="328"/>
    </location>
</feature>
<keyword evidence="3" id="KW-1185">Reference proteome</keyword>
<proteinExistence type="predicted"/>
<dbReference type="OrthoDB" id="2441893at2759"/>
<feature type="non-terminal residue" evidence="2">
    <location>
        <position position="428"/>
    </location>
</feature>
<sequence>TIFAYDDSFALAVNVADQCYTKVLLDVTGSFDPVSACFTARWTDMKAVDIDQAFIVETMDQGRMLILGSDKPGTLTLIPVLECADNNVVPASVKARALSCSNSSGAVSSVTNVRNAPFLILATMGDSMVLWDMQAGDSPISVNNLPLPQSKAVSATIPRQFFKQYESVLDSDPTALPVFEWPLLVTLKTNDPTSLKNDSDDQCLLYVVKGSAIRLVHGYNGSRYSDFMRASSRFLVCQSTHSGAEKLRLWDVLKPEAVLEISLNLSHTNPTKHSANLPRTRPPPPPSSQDSNLRRHSSLPLELDVFSDASTLSPPPDVLSSSQSSLTNEEGESTVLNVSAELLNLPAMPLAHNSETKKDWIELESVAISEQRGVVRFSIHDEQPWVVVTQQQRRLLHQDVLLSHHAYSWADSSCAVHIMDLRTVLAAH</sequence>
<evidence type="ECO:0000313" key="3">
    <source>
        <dbReference type="Proteomes" id="UP000780801"/>
    </source>
</evidence>
<dbReference type="Proteomes" id="UP000780801">
    <property type="component" value="Unassembled WGS sequence"/>
</dbReference>
<dbReference type="AlphaFoldDB" id="A0A9P6KA58"/>
<evidence type="ECO:0000256" key="1">
    <source>
        <dbReference type="SAM" id="MobiDB-lite"/>
    </source>
</evidence>
<gene>
    <name evidence="2" type="ORF">BGW38_007427</name>
</gene>
<name>A0A9P6KA58_9FUNG</name>
<comment type="caution">
    <text evidence="2">The sequence shown here is derived from an EMBL/GenBank/DDBJ whole genome shotgun (WGS) entry which is preliminary data.</text>
</comment>
<protein>
    <submittedName>
        <fullName evidence="2">Uncharacterized protein</fullName>
    </submittedName>
</protein>
<feature type="region of interest" description="Disordered" evidence="1">
    <location>
        <begin position="269"/>
        <end position="294"/>
    </location>
</feature>
<dbReference type="EMBL" id="JAABOA010004902">
    <property type="protein sequence ID" value="KAF9577391.1"/>
    <property type="molecule type" value="Genomic_DNA"/>
</dbReference>
<reference evidence="2" key="1">
    <citation type="journal article" date="2020" name="Fungal Divers.">
        <title>Resolving the Mortierellaceae phylogeny through synthesis of multi-gene phylogenetics and phylogenomics.</title>
        <authorList>
            <person name="Vandepol N."/>
            <person name="Liber J."/>
            <person name="Desiro A."/>
            <person name="Na H."/>
            <person name="Kennedy M."/>
            <person name="Barry K."/>
            <person name="Grigoriev I.V."/>
            <person name="Miller A.N."/>
            <person name="O'Donnell K."/>
            <person name="Stajich J.E."/>
            <person name="Bonito G."/>
        </authorList>
    </citation>
    <scope>NUCLEOTIDE SEQUENCE</scope>
    <source>
        <strain evidence="2">KOD1015</strain>
    </source>
</reference>